<comment type="caution">
    <text evidence="9">The sequence shown here is derived from an EMBL/GenBank/DDBJ whole genome shotgun (WGS) entry which is preliminary data.</text>
</comment>
<dbReference type="GO" id="GO:0061630">
    <property type="term" value="F:ubiquitin protein ligase activity"/>
    <property type="evidence" value="ECO:0007669"/>
    <property type="project" value="TreeGrafter"/>
</dbReference>
<evidence type="ECO:0000313" key="9">
    <source>
        <dbReference type="EMBL" id="KAJ5242869.1"/>
    </source>
</evidence>
<evidence type="ECO:0000259" key="8">
    <source>
        <dbReference type="PROSITE" id="PS51787"/>
    </source>
</evidence>
<evidence type="ECO:0000313" key="10">
    <source>
        <dbReference type="Proteomes" id="UP001147733"/>
    </source>
</evidence>
<name>A0A9W9PE38_PENCI</name>
<feature type="domain" description="Lon N-terminal" evidence="8">
    <location>
        <begin position="314"/>
        <end position="543"/>
    </location>
</feature>
<dbReference type="PROSITE" id="PS00518">
    <property type="entry name" value="ZF_RING_1"/>
    <property type="match status" value="1"/>
</dbReference>
<evidence type="ECO:0000256" key="3">
    <source>
        <dbReference type="ARBA" id="ARBA00022833"/>
    </source>
</evidence>
<feature type="region of interest" description="Disordered" evidence="5">
    <location>
        <begin position="1"/>
        <end position="30"/>
    </location>
</feature>
<dbReference type="SMART" id="SM00184">
    <property type="entry name" value="RING"/>
    <property type="match status" value="2"/>
</dbReference>
<dbReference type="AlphaFoldDB" id="A0A9W9PE38"/>
<dbReference type="EMBL" id="JAPQKT010000001">
    <property type="protein sequence ID" value="KAJ5242869.1"/>
    <property type="molecule type" value="Genomic_DNA"/>
</dbReference>
<protein>
    <submittedName>
        <fullName evidence="9">Uncharacterized protein</fullName>
    </submittedName>
</protein>
<dbReference type="PANTHER" id="PTHR23327">
    <property type="entry name" value="RING FINGER PROTEIN 127"/>
    <property type="match status" value="1"/>
</dbReference>
<feature type="compositionally biased region" description="Polar residues" evidence="5">
    <location>
        <begin position="1"/>
        <end position="10"/>
    </location>
</feature>
<dbReference type="GeneID" id="81379283"/>
<keyword evidence="6" id="KW-0812">Transmembrane</keyword>
<sequence length="618" mass="69305">MESTENSSIQPPQPEDADISAVETSDLSDLKESTPNELHLAHLVVRLIQCQHCSRPLTIPVRLPCGNSICRSCLPPSRPRTGITYPVAEGREEGFTCYWEGTGSCAGDHCVGDCGSDVVLGNIATLFQEELAFSTTPDTENAEVEQTREVRSIRWMVNHGDDVKKEAQVAHIGKLPWLQGLYLLAWEGRLPHDASEVVYEENPAGQHHKPEDIDQLQRLKDRVSSELDCQVCYSLILDPLTTPCGHTFCRKCLARVLDHTDLCPVCRRKVGMPSAIHSEPLNRTLACIIDHFFADQVAARREAVAQDEMGTDHEKSLPLFVCTMSFPTMPTFLHIFEPRYRLMIRRVVDGGDGKFGMVMYNRRGRPQGDELGSVPFMQYGTLLMVERYELLPDGRSLVIATGISRFKVLEAGELDGYHVARTERVDDINLADEERLEATETAAAAIPDPSLGPNAEPPLDSLSTQELVALSRDFIRKQRSAGAPWLHPRVMLAYGPVPTDAARFPWWFASILPISEEEKYPILSARSVRERLKISARWARELEARDCQPEQGDIGDEDMNETYIPQTLVIGAFLAIFLAHVGVNFLQVMRAGRRRRRNLELQFPQPLPQRDHGINGEQ</sequence>
<evidence type="ECO:0000259" key="7">
    <source>
        <dbReference type="PROSITE" id="PS50089"/>
    </source>
</evidence>
<keyword evidence="2 4" id="KW-0863">Zinc-finger</keyword>
<accession>A0A9W9PE38</accession>
<feature type="transmembrane region" description="Helical" evidence="6">
    <location>
        <begin position="568"/>
        <end position="589"/>
    </location>
</feature>
<evidence type="ECO:0000256" key="4">
    <source>
        <dbReference type="PROSITE-ProRule" id="PRU00175"/>
    </source>
</evidence>
<feature type="domain" description="RING-type" evidence="7">
    <location>
        <begin position="229"/>
        <end position="267"/>
    </location>
</feature>
<proteinExistence type="predicted"/>
<dbReference type="CDD" id="cd16514">
    <property type="entry name" value="RING-HC_LONFs_rpt2"/>
    <property type="match status" value="1"/>
</dbReference>
<evidence type="ECO:0000256" key="2">
    <source>
        <dbReference type="ARBA" id="ARBA00022771"/>
    </source>
</evidence>
<dbReference type="SUPFAM" id="SSF57850">
    <property type="entry name" value="RING/U-box"/>
    <property type="match status" value="2"/>
</dbReference>
<dbReference type="PANTHER" id="PTHR23327:SF42">
    <property type="entry name" value="LON PEPTIDASE N-TERMINAL DOMAIN AND RING FINGER PROTEIN C14F5.10C"/>
    <property type="match status" value="1"/>
</dbReference>
<dbReference type="Gene3D" id="2.30.130.40">
    <property type="entry name" value="LON domain-like"/>
    <property type="match status" value="1"/>
</dbReference>
<evidence type="ECO:0000256" key="1">
    <source>
        <dbReference type="ARBA" id="ARBA00022723"/>
    </source>
</evidence>
<keyword evidence="3" id="KW-0862">Zinc</keyword>
<dbReference type="SUPFAM" id="SSF88697">
    <property type="entry name" value="PUA domain-like"/>
    <property type="match status" value="1"/>
</dbReference>
<dbReference type="InterPro" id="IPR003111">
    <property type="entry name" value="Lon_prtase_N"/>
</dbReference>
<dbReference type="InterPro" id="IPR001841">
    <property type="entry name" value="Znf_RING"/>
</dbReference>
<evidence type="ECO:0000256" key="5">
    <source>
        <dbReference type="SAM" id="MobiDB-lite"/>
    </source>
</evidence>
<evidence type="ECO:0000256" key="6">
    <source>
        <dbReference type="SAM" id="Phobius"/>
    </source>
</evidence>
<keyword evidence="6" id="KW-0472">Membrane</keyword>
<dbReference type="PROSITE" id="PS51787">
    <property type="entry name" value="LON_N"/>
    <property type="match status" value="1"/>
</dbReference>
<dbReference type="GO" id="GO:0008270">
    <property type="term" value="F:zinc ion binding"/>
    <property type="evidence" value="ECO:0007669"/>
    <property type="project" value="UniProtKB-KW"/>
</dbReference>
<gene>
    <name evidence="9" type="ORF">N7469_001196</name>
</gene>
<keyword evidence="6" id="KW-1133">Transmembrane helix</keyword>
<dbReference type="Gene3D" id="1.20.58.1480">
    <property type="match status" value="1"/>
</dbReference>
<dbReference type="Pfam" id="PF02190">
    <property type="entry name" value="LON_substr_bdg"/>
    <property type="match status" value="1"/>
</dbReference>
<dbReference type="OrthoDB" id="264917at2759"/>
<organism evidence="9 10">
    <name type="scientific">Penicillium citrinum</name>
    <dbReference type="NCBI Taxonomy" id="5077"/>
    <lineage>
        <taxon>Eukaryota</taxon>
        <taxon>Fungi</taxon>
        <taxon>Dikarya</taxon>
        <taxon>Ascomycota</taxon>
        <taxon>Pezizomycotina</taxon>
        <taxon>Eurotiomycetes</taxon>
        <taxon>Eurotiomycetidae</taxon>
        <taxon>Eurotiales</taxon>
        <taxon>Aspergillaceae</taxon>
        <taxon>Penicillium</taxon>
    </lineage>
</organism>
<dbReference type="Gene3D" id="3.30.40.10">
    <property type="entry name" value="Zinc/RING finger domain, C3HC4 (zinc finger)"/>
    <property type="match status" value="2"/>
</dbReference>
<keyword evidence="1" id="KW-0479">Metal-binding</keyword>
<dbReference type="Pfam" id="PF13923">
    <property type="entry name" value="zf-C3HC4_2"/>
    <property type="match status" value="1"/>
</dbReference>
<reference evidence="9" key="1">
    <citation type="submission" date="2022-11" db="EMBL/GenBank/DDBJ databases">
        <authorList>
            <person name="Petersen C."/>
        </authorList>
    </citation>
    <scope>NUCLEOTIDE SEQUENCE</scope>
    <source>
        <strain evidence="9">IBT 23319</strain>
    </source>
</reference>
<dbReference type="Proteomes" id="UP001147733">
    <property type="component" value="Unassembled WGS sequence"/>
</dbReference>
<dbReference type="InterPro" id="IPR017907">
    <property type="entry name" value="Znf_RING_CS"/>
</dbReference>
<dbReference type="InterPro" id="IPR015947">
    <property type="entry name" value="PUA-like_sf"/>
</dbReference>
<reference evidence="9" key="2">
    <citation type="journal article" date="2023" name="IMA Fungus">
        <title>Comparative genomic study of the Penicillium genus elucidates a diverse pangenome and 15 lateral gene transfer events.</title>
        <authorList>
            <person name="Petersen C."/>
            <person name="Sorensen T."/>
            <person name="Nielsen M.R."/>
            <person name="Sondergaard T.E."/>
            <person name="Sorensen J.L."/>
            <person name="Fitzpatrick D.A."/>
            <person name="Frisvad J.C."/>
            <person name="Nielsen K.L."/>
        </authorList>
    </citation>
    <scope>NUCLEOTIDE SEQUENCE</scope>
    <source>
        <strain evidence="9">IBT 23319</strain>
    </source>
</reference>
<dbReference type="InterPro" id="IPR013083">
    <property type="entry name" value="Znf_RING/FYVE/PHD"/>
</dbReference>
<dbReference type="SMART" id="SM00464">
    <property type="entry name" value="LON"/>
    <property type="match status" value="1"/>
</dbReference>
<dbReference type="InterPro" id="IPR046336">
    <property type="entry name" value="Lon_prtase_N_sf"/>
</dbReference>
<dbReference type="RefSeq" id="XP_056505873.1">
    <property type="nucleotide sequence ID" value="XM_056640116.1"/>
</dbReference>
<dbReference type="PROSITE" id="PS50089">
    <property type="entry name" value="ZF_RING_2"/>
    <property type="match status" value="1"/>
</dbReference>
<keyword evidence="10" id="KW-1185">Reference proteome</keyword>